<keyword evidence="1" id="KW-0548">Nucleotidyltransferase</keyword>
<dbReference type="Proteomes" id="UP001186974">
    <property type="component" value="Unassembled WGS sequence"/>
</dbReference>
<evidence type="ECO:0000313" key="1">
    <source>
        <dbReference type="EMBL" id="KAK3078379.1"/>
    </source>
</evidence>
<gene>
    <name evidence="1" type="primary">MIP1_1</name>
    <name evidence="1" type="ORF">LTS18_007654</name>
</gene>
<sequence>MRPFRQNRLLAGLSHSQRALVKKCLPPPTWQLPYRYYATEAQKDGDFGRGDLAIPAEARYNEIGVQQLSKHIYPQVFPSSTPSNLPPPELIELSKDHLARHELLGKTQQNAPPVGFDLPTLYGTTLDEHFHKLGMESAEPYLSDARKFARANPPPKPRKWVRRSGWTKYNSDGSTEAVDYPDETMLTFDTEVMWKETSFACMACAVSPSAWYAWISPWLLEESDNDRQLIPMGKPDTPKIIVGHNIGYDRARIAEEYDLSQSKNYFLDTMSLHVAANGMCSRQRPTWQKHKKDREMRDKIAESDQDVELASMLVEEEEELW</sequence>
<accession>A0ACC3DP64</accession>
<keyword evidence="1" id="KW-0239">DNA-directed DNA polymerase</keyword>
<dbReference type="EMBL" id="JAWDJW010001946">
    <property type="protein sequence ID" value="KAK3078379.1"/>
    <property type="molecule type" value="Genomic_DNA"/>
</dbReference>
<evidence type="ECO:0000313" key="2">
    <source>
        <dbReference type="Proteomes" id="UP001186974"/>
    </source>
</evidence>
<protein>
    <submittedName>
        <fullName evidence="1">DNA-directed DNA polymerase gamma mip1</fullName>
    </submittedName>
</protein>
<organism evidence="1 2">
    <name type="scientific">Coniosporium uncinatum</name>
    <dbReference type="NCBI Taxonomy" id="93489"/>
    <lineage>
        <taxon>Eukaryota</taxon>
        <taxon>Fungi</taxon>
        <taxon>Dikarya</taxon>
        <taxon>Ascomycota</taxon>
        <taxon>Pezizomycotina</taxon>
        <taxon>Dothideomycetes</taxon>
        <taxon>Dothideomycetes incertae sedis</taxon>
        <taxon>Coniosporium</taxon>
    </lineage>
</organism>
<keyword evidence="1" id="KW-0808">Transferase</keyword>
<name>A0ACC3DP64_9PEZI</name>
<reference evidence="1" key="1">
    <citation type="submission" date="2024-09" db="EMBL/GenBank/DDBJ databases">
        <title>Black Yeasts Isolated from many extreme environments.</title>
        <authorList>
            <person name="Coleine C."/>
            <person name="Stajich J.E."/>
            <person name="Selbmann L."/>
        </authorList>
    </citation>
    <scope>NUCLEOTIDE SEQUENCE</scope>
    <source>
        <strain evidence="1">CCFEE 5737</strain>
    </source>
</reference>
<feature type="non-terminal residue" evidence="1">
    <location>
        <position position="321"/>
    </location>
</feature>
<comment type="caution">
    <text evidence="1">The sequence shown here is derived from an EMBL/GenBank/DDBJ whole genome shotgun (WGS) entry which is preliminary data.</text>
</comment>
<proteinExistence type="predicted"/>
<keyword evidence="2" id="KW-1185">Reference proteome</keyword>